<keyword evidence="3" id="KW-1185">Reference proteome</keyword>
<evidence type="ECO:0000313" key="2">
    <source>
        <dbReference type="EMBL" id="KXS97269.1"/>
    </source>
</evidence>
<dbReference type="OrthoDB" id="3643592at2759"/>
<name>A0A139H4I3_9PEZI</name>
<dbReference type="AlphaFoldDB" id="A0A139H4I3"/>
<protein>
    <submittedName>
        <fullName evidence="2">Uncharacterized protein</fullName>
    </submittedName>
</protein>
<evidence type="ECO:0000256" key="1">
    <source>
        <dbReference type="SAM" id="MobiDB-lite"/>
    </source>
</evidence>
<feature type="region of interest" description="Disordered" evidence="1">
    <location>
        <begin position="1"/>
        <end position="20"/>
    </location>
</feature>
<sequence>MRATTTQTAEPPRPMFLSPDTRKLSYRSKSRHVLTLQCSNSKAADNLKQVAEKDQAKQRAKNAASVAKEKQEATLWPGLFDTLSFWAAEAVEIAFFGPYHEPFVK</sequence>
<comment type="caution">
    <text evidence="2">The sequence shown here is derived from an EMBL/GenBank/DDBJ whole genome shotgun (WGS) entry which is preliminary data.</text>
</comment>
<dbReference type="EMBL" id="LFZO01000795">
    <property type="protein sequence ID" value="KXS97269.1"/>
    <property type="molecule type" value="Genomic_DNA"/>
</dbReference>
<dbReference type="Proteomes" id="UP000073492">
    <property type="component" value="Unassembled WGS sequence"/>
</dbReference>
<gene>
    <name evidence="2" type="ORF">AC579_1608</name>
</gene>
<proteinExistence type="predicted"/>
<accession>A0A139H4I3</accession>
<organism evidence="2 3">
    <name type="scientific">Pseudocercospora musae</name>
    <dbReference type="NCBI Taxonomy" id="113226"/>
    <lineage>
        <taxon>Eukaryota</taxon>
        <taxon>Fungi</taxon>
        <taxon>Dikarya</taxon>
        <taxon>Ascomycota</taxon>
        <taxon>Pezizomycotina</taxon>
        <taxon>Dothideomycetes</taxon>
        <taxon>Dothideomycetidae</taxon>
        <taxon>Mycosphaerellales</taxon>
        <taxon>Mycosphaerellaceae</taxon>
        <taxon>Pseudocercospora</taxon>
    </lineage>
</organism>
<evidence type="ECO:0000313" key="3">
    <source>
        <dbReference type="Proteomes" id="UP000073492"/>
    </source>
</evidence>
<reference evidence="2 3" key="1">
    <citation type="submission" date="2015-07" db="EMBL/GenBank/DDBJ databases">
        <title>Comparative genomics of the Sigatoka disease complex on banana suggests a link between parallel evolutionary changes in Pseudocercospora fijiensis and Pseudocercospora eumusae and increased virulence on the banana host.</title>
        <authorList>
            <person name="Chang T.-C."/>
            <person name="Salvucci A."/>
            <person name="Crous P.W."/>
            <person name="Stergiopoulos I."/>
        </authorList>
    </citation>
    <scope>NUCLEOTIDE SEQUENCE [LARGE SCALE GENOMIC DNA]</scope>
    <source>
        <strain evidence="2 3">CBS 116634</strain>
    </source>
</reference>